<feature type="transmembrane region" description="Helical" evidence="1">
    <location>
        <begin position="37"/>
        <end position="53"/>
    </location>
</feature>
<feature type="transmembrane region" description="Helical" evidence="1">
    <location>
        <begin position="106"/>
        <end position="133"/>
    </location>
</feature>
<dbReference type="EMBL" id="FQYO01000003">
    <property type="protein sequence ID" value="SHI78246.1"/>
    <property type="molecule type" value="Genomic_DNA"/>
</dbReference>
<reference evidence="2 3" key="1">
    <citation type="submission" date="2016-11" db="EMBL/GenBank/DDBJ databases">
        <authorList>
            <person name="Jaros S."/>
            <person name="Januszkiewicz K."/>
            <person name="Wedrychowicz H."/>
        </authorList>
    </citation>
    <scope>NUCLEOTIDE SEQUENCE [LARGE SCALE GENOMIC DNA]</scope>
    <source>
        <strain evidence="2 3">DSM 100565</strain>
    </source>
</reference>
<accession>A0A1M6DYE1</accession>
<organism evidence="2 3">
    <name type="scientific">Wenxinia saemankumensis</name>
    <dbReference type="NCBI Taxonomy" id="1447782"/>
    <lineage>
        <taxon>Bacteria</taxon>
        <taxon>Pseudomonadati</taxon>
        <taxon>Pseudomonadota</taxon>
        <taxon>Alphaproteobacteria</taxon>
        <taxon>Rhodobacterales</taxon>
        <taxon>Roseobacteraceae</taxon>
        <taxon>Wenxinia</taxon>
    </lineage>
</organism>
<name>A0A1M6DYE1_9RHOB</name>
<keyword evidence="3" id="KW-1185">Reference proteome</keyword>
<dbReference type="STRING" id="1447782.SAMN05444417_1681"/>
<gene>
    <name evidence="2" type="ORF">SAMN05444417_1681</name>
</gene>
<dbReference type="RefSeq" id="WP_073328250.1">
    <property type="nucleotide sequence ID" value="NZ_FQYO01000003.1"/>
</dbReference>
<evidence type="ECO:0000256" key="1">
    <source>
        <dbReference type="SAM" id="Phobius"/>
    </source>
</evidence>
<dbReference type="OrthoDB" id="7629477at2"/>
<feature type="transmembrane region" description="Helical" evidence="1">
    <location>
        <begin position="145"/>
        <end position="163"/>
    </location>
</feature>
<sequence>MADGPAHPRRWIGRTAFAALALVLIFLRLLPLQLVPVGWAGPNLLLAVTLVWAVRRPDYLPVSMVAAVFLLADLLFQRPPGLMAAAVVMGTEFLRRRHGQLRTMPFALEWGSVALVVIGIAFGQRLVLAAAMLPQAPMAPTMVEMALTILCYPLVTGLAYMLFGVARRAPGEVDALGHRL</sequence>
<keyword evidence="1" id="KW-0472">Membrane</keyword>
<dbReference type="AlphaFoldDB" id="A0A1M6DYE1"/>
<protein>
    <submittedName>
        <fullName evidence="2">Rod shape-determining protein MreD</fullName>
    </submittedName>
</protein>
<proteinExistence type="predicted"/>
<evidence type="ECO:0000313" key="3">
    <source>
        <dbReference type="Proteomes" id="UP000184292"/>
    </source>
</evidence>
<keyword evidence="1" id="KW-1133">Transmembrane helix</keyword>
<evidence type="ECO:0000313" key="2">
    <source>
        <dbReference type="EMBL" id="SHI78246.1"/>
    </source>
</evidence>
<dbReference type="Proteomes" id="UP000184292">
    <property type="component" value="Unassembled WGS sequence"/>
</dbReference>
<feature type="transmembrane region" description="Helical" evidence="1">
    <location>
        <begin position="12"/>
        <end position="30"/>
    </location>
</feature>
<keyword evidence="1" id="KW-0812">Transmembrane</keyword>